<dbReference type="AlphaFoldDB" id="A0A183J033"/>
<dbReference type="PANTHER" id="PTHR21643:SF2">
    <property type="entry name" value="G-PROTEIN COUPLED RECEPTOR AEX-2"/>
    <property type="match status" value="1"/>
</dbReference>
<dbReference type="OrthoDB" id="5781782at2759"/>
<gene>
    <name evidence="7" type="ORF">SBAD_LOCUS9231</name>
</gene>
<dbReference type="Proteomes" id="UP000270296">
    <property type="component" value="Unassembled WGS sequence"/>
</dbReference>
<dbReference type="WBParaSite" id="SBAD_0000956201-mRNA-1">
    <property type="protein sequence ID" value="SBAD_0000956201-mRNA-1"/>
    <property type="gene ID" value="SBAD_0000956201"/>
</dbReference>
<dbReference type="InterPro" id="IPR000276">
    <property type="entry name" value="GPCR_Rhodpsn"/>
</dbReference>
<proteinExistence type="predicted"/>
<dbReference type="PANTHER" id="PTHR21643">
    <property type="entry name" value="G-PROTEIN COUPLED RECEPTORS FAMILY 1 PROFILE DOMAIN-CONTAINING PROTEIN-RELATED"/>
    <property type="match status" value="1"/>
</dbReference>
<protein>
    <submittedName>
        <fullName evidence="9">G_PROTEIN_RECEP_F1_2 domain-containing protein</fullName>
    </submittedName>
</protein>
<feature type="transmembrane region" description="Helical" evidence="5">
    <location>
        <begin position="88"/>
        <end position="108"/>
    </location>
</feature>
<accession>A0A183J033</accession>
<feature type="transmembrane region" description="Helical" evidence="5">
    <location>
        <begin position="17"/>
        <end position="43"/>
    </location>
</feature>
<evidence type="ECO:0000313" key="7">
    <source>
        <dbReference type="EMBL" id="VDP22033.1"/>
    </source>
</evidence>
<evidence type="ECO:0000256" key="2">
    <source>
        <dbReference type="ARBA" id="ARBA00022692"/>
    </source>
</evidence>
<dbReference type="InterPro" id="IPR039952">
    <property type="entry name" value="Aex-2"/>
</dbReference>
<evidence type="ECO:0000256" key="5">
    <source>
        <dbReference type="SAM" id="Phobius"/>
    </source>
</evidence>
<evidence type="ECO:0000256" key="1">
    <source>
        <dbReference type="ARBA" id="ARBA00004370"/>
    </source>
</evidence>
<reference evidence="7 8" key="2">
    <citation type="submission" date="2018-11" db="EMBL/GenBank/DDBJ databases">
        <authorList>
            <consortium name="Pathogen Informatics"/>
        </authorList>
    </citation>
    <scope>NUCLEOTIDE SEQUENCE [LARGE SCALE GENOMIC DNA]</scope>
</reference>
<sequence>MGLVQKNDTQFQEEIDFIIDIFTLVCAPLTVFFNAVVLYIACCYIDLTTRLNQRFVISMSAADLLYGIVYMSTRLYTRYLPRWICGPYYVLLWACQISSVIFLLLLNIDKFISIRYPLKYSLLVTERSVRTQKATNLALWISDNATGPEL</sequence>
<evidence type="ECO:0000256" key="4">
    <source>
        <dbReference type="ARBA" id="ARBA00023136"/>
    </source>
</evidence>
<keyword evidence="2 5" id="KW-0812">Transmembrane</keyword>
<evidence type="ECO:0000256" key="3">
    <source>
        <dbReference type="ARBA" id="ARBA00022989"/>
    </source>
</evidence>
<feature type="transmembrane region" description="Helical" evidence="5">
    <location>
        <begin position="55"/>
        <end position="76"/>
    </location>
</feature>
<organism evidence="9">
    <name type="scientific">Soboliphyme baturini</name>
    <dbReference type="NCBI Taxonomy" id="241478"/>
    <lineage>
        <taxon>Eukaryota</taxon>
        <taxon>Metazoa</taxon>
        <taxon>Ecdysozoa</taxon>
        <taxon>Nematoda</taxon>
        <taxon>Enoplea</taxon>
        <taxon>Dorylaimia</taxon>
        <taxon>Dioctophymatida</taxon>
        <taxon>Dioctophymatoidea</taxon>
        <taxon>Soboliphymatidae</taxon>
        <taxon>Soboliphyme</taxon>
    </lineage>
</organism>
<dbReference type="GO" id="GO:0016020">
    <property type="term" value="C:membrane"/>
    <property type="evidence" value="ECO:0007669"/>
    <property type="project" value="UniProtKB-SubCell"/>
</dbReference>
<dbReference type="PROSITE" id="PS50262">
    <property type="entry name" value="G_PROTEIN_RECEP_F1_2"/>
    <property type="match status" value="1"/>
</dbReference>
<dbReference type="PRINTS" id="PR00237">
    <property type="entry name" value="GPCRRHODOPSN"/>
</dbReference>
<evidence type="ECO:0000313" key="8">
    <source>
        <dbReference type="Proteomes" id="UP000270296"/>
    </source>
</evidence>
<keyword evidence="3 5" id="KW-1133">Transmembrane helix</keyword>
<name>A0A183J033_9BILA</name>
<dbReference type="SUPFAM" id="SSF81321">
    <property type="entry name" value="Family A G protein-coupled receptor-like"/>
    <property type="match status" value="1"/>
</dbReference>
<dbReference type="InterPro" id="IPR017452">
    <property type="entry name" value="GPCR_Rhodpsn_7TM"/>
</dbReference>
<evidence type="ECO:0000259" key="6">
    <source>
        <dbReference type="PROSITE" id="PS50262"/>
    </source>
</evidence>
<dbReference type="GO" id="GO:0008188">
    <property type="term" value="F:neuropeptide receptor activity"/>
    <property type="evidence" value="ECO:0007669"/>
    <property type="project" value="InterPro"/>
</dbReference>
<dbReference type="Pfam" id="PF00001">
    <property type="entry name" value="7tm_1"/>
    <property type="match status" value="1"/>
</dbReference>
<feature type="domain" description="G-protein coupled receptors family 1 profile" evidence="6">
    <location>
        <begin position="33"/>
        <end position="150"/>
    </location>
</feature>
<keyword evidence="4 5" id="KW-0472">Membrane</keyword>
<comment type="subcellular location">
    <subcellularLocation>
        <location evidence="1">Membrane</location>
    </subcellularLocation>
</comment>
<keyword evidence="8" id="KW-1185">Reference proteome</keyword>
<evidence type="ECO:0000313" key="9">
    <source>
        <dbReference type="WBParaSite" id="SBAD_0000956201-mRNA-1"/>
    </source>
</evidence>
<reference evidence="9" key="1">
    <citation type="submission" date="2016-06" db="UniProtKB">
        <authorList>
            <consortium name="WormBaseParasite"/>
        </authorList>
    </citation>
    <scope>IDENTIFICATION</scope>
</reference>
<dbReference type="EMBL" id="UZAM01012475">
    <property type="protein sequence ID" value="VDP22033.1"/>
    <property type="molecule type" value="Genomic_DNA"/>
</dbReference>
<dbReference type="Gene3D" id="1.20.1070.10">
    <property type="entry name" value="Rhodopsin 7-helix transmembrane proteins"/>
    <property type="match status" value="1"/>
</dbReference>